<keyword evidence="1" id="KW-1133">Transmembrane helix</keyword>
<protein>
    <submittedName>
        <fullName evidence="2">Uncharacterized protein</fullName>
    </submittedName>
</protein>
<dbReference type="HOGENOM" id="CLU_2161917_0_0_1"/>
<dbReference type="AlphaFoldDB" id="A0A0D3AQW0"/>
<dbReference type="EnsemblPlants" id="Bo2g086420.1">
    <property type="protein sequence ID" value="Bo2g086420.1"/>
    <property type="gene ID" value="Bo2g086420"/>
</dbReference>
<reference evidence="2 3" key="1">
    <citation type="journal article" date="2014" name="Genome Biol.">
        <title>Transcriptome and methylome profiling reveals relics of genome dominance in the mesopolyploid Brassica oleracea.</title>
        <authorList>
            <person name="Parkin I.A."/>
            <person name="Koh C."/>
            <person name="Tang H."/>
            <person name="Robinson S.J."/>
            <person name="Kagale S."/>
            <person name="Clarke W.E."/>
            <person name="Town C.D."/>
            <person name="Nixon J."/>
            <person name="Krishnakumar V."/>
            <person name="Bidwell S.L."/>
            <person name="Denoeud F."/>
            <person name="Belcram H."/>
            <person name="Links M.G."/>
            <person name="Just J."/>
            <person name="Clarke C."/>
            <person name="Bender T."/>
            <person name="Huebert T."/>
            <person name="Mason A.S."/>
            <person name="Pires J.C."/>
            <person name="Barker G."/>
            <person name="Moore J."/>
            <person name="Walley P.G."/>
            <person name="Manoli S."/>
            <person name="Batley J."/>
            <person name="Edwards D."/>
            <person name="Nelson M.N."/>
            <person name="Wang X."/>
            <person name="Paterson A.H."/>
            <person name="King G."/>
            <person name="Bancroft I."/>
            <person name="Chalhoub B."/>
            <person name="Sharpe A.G."/>
        </authorList>
    </citation>
    <scope>NUCLEOTIDE SEQUENCE</scope>
    <source>
        <strain evidence="2 3">cv. TO1000</strain>
    </source>
</reference>
<dbReference type="Proteomes" id="UP000032141">
    <property type="component" value="Chromosome C2"/>
</dbReference>
<keyword evidence="3" id="KW-1185">Reference proteome</keyword>
<feature type="transmembrane region" description="Helical" evidence="1">
    <location>
        <begin position="92"/>
        <end position="110"/>
    </location>
</feature>
<keyword evidence="1" id="KW-0472">Membrane</keyword>
<organism evidence="2 3">
    <name type="scientific">Brassica oleracea var. oleracea</name>
    <dbReference type="NCBI Taxonomy" id="109376"/>
    <lineage>
        <taxon>Eukaryota</taxon>
        <taxon>Viridiplantae</taxon>
        <taxon>Streptophyta</taxon>
        <taxon>Embryophyta</taxon>
        <taxon>Tracheophyta</taxon>
        <taxon>Spermatophyta</taxon>
        <taxon>Magnoliopsida</taxon>
        <taxon>eudicotyledons</taxon>
        <taxon>Gunneridae</taxon>
        <taxon>Pentapetalae</taxon>
        <taxon>rosids</taxon>
        <taxon>malvids</taxon>
        <taxon>Brassicales</taxon>
        <taxon>Brassicaceae</taxon>
        <taxon>Brassiceae</taxon>
        <taxon>Brassica</taxon>
    </lineage>
</organism>
<keyword evidence="1" id="KW-0812">Transmembrane</keyword>
<evidence type="ECO:0000313" key="3">
    <source>
        <dbReference type="Proteomes" id="UP000032141"/>
    </source>
</evidence>
<sequence>MRAGNSASVSRKHEMVLANMNSQLTSVSATTHVNLPKYLVLNGADPVAEARATYYSIYMSYETMYKEHCVANMVLKFKVCHIHPRFESMWCVFFYILLPKLFFLLLFYLLF</sequence>
<name>A0A0D3AQW0_BRAOL</name>
<accession>A0A0D3AQW0</accession>
<reference evidence="2" key="2">
    <citation type="submission" date="2015-03" db="UniProtKB">
        <authorList>
            <consortium name="EnsemblPlants"/>
        </authorList>
    </citation>
    <scope>IDENTIFICATION</scope>
</reference>
<proteinExistence type="predicted"/>
<dbReference type="Gramene" id="Bo2g086420.1">
    <property type="protein sequence ID" value="Bo2g086420.1"/>
    <property type="gene ID" value="Bo2g086420"/>
</dbReference>
<evidence type="ECO:0000256" key="1">
    <source>
        <dbReference type="SAM" id="Phobius"/>
    </source>
</evidence>
<evidence type="ECO:0000313" key="2">
    <source>
        <dbReference type="EnsemblPlants" id="Bo2g086420.1"/>
    </source>
</evidence>